<sequence length="165" mass="18326">TDSGNLDQVYFLTFTPDVIDLPIIASYGPYTAEEVGQEGLQADYPYEGLAEYWHMGGEVSPDTWYWATEPRGYNEPEPEPEPTPIKPEPTPIIVYYIKINLPDASERFQYCGKAVSAIDFNDGTWRIQIPAGTWILSTAPGGGMAYSLVVDSNGNIVSDVRFVHL</sequence>
<protein>
    <submittedName>
        <fullName evidence="1">Uncharacterized protein</fullName>
    </submittedName>
</protein>
<dbReference type="AlphaFoldDB" id="X1QDS8"/>
<dbReference type="EMBL" id="BARW01002008">
    <property type="protein sequence ID" value="GAI66383.1"/>
    <property type="molecule type" value="Genomic_DNA"/>
</dbReference>
<accession>X1QDS8</accession>
<comment type="caution">
    <text evidence="1">The sequence shown here is derived from an EMBL/GenBank/DDBJ whole genome shotgun (WGS) entry which is preliminary data.</text>
</comment>
<feature type="non-terminal residue" evidence="1">
    <location>
        <position position="1"/>
    </location>
</feature>
<name>X1QDS8_9ZZZZ</name>
<organism evidence="1">
    <name type="scientific">marine sediment metagenome</name>
    <dbReference type="NCBI Taxonomy" id="412755"/>
    <lineage>
        <taxon>unclassified sequences</taxon>
        <taxon>metagenomes</taxon>
        <taxon>ecological metagenomes</taxon>
    </lineage>
</organism>
<gene>
    <name evidence="1" type="ORF">S12H4_05899</name>
</gene>
<proteinExistence type="predicted"/>
<reference evidence="1" key="1">
    <citation type="journal article" date="2014" name="Front. Microbiol.">
        <title>High frequency of phylogenetically diverse reductive dehalogenase-homologous genes in deep subseafloor sedimentary metagenomes.</title>
        <authorList>
            <person name="Kawai M."/>
            <person name="Futagami T."/>
            <person name="Toyoda A."/>
            <person name="Takaki Y."/>
            <person name="Nishi S."/>
            <person name="Hori S."/>
            <person name="Arai W."/>
            <person name="Tsubouchi T."/>
            <person name="Morono Y."/>
            <person name="Uchiyama I."/>
            <person name="Ito T."/>
            <person name="Fujiyama A."/>
            <person name="Inagaki F."/>
            <person name="Takami H."/>
        </authorList>
    </citation>
    <scope>NUCLEOTIDE SEQUENCE</scope>
    <source>
        <strain evidence="1">Expedition CK06-06</strain>
    </source>
</reference>
<evidence type="ECO:0000313" key="1">
    <source>
        <dbReference type="EMBL" id="GAI66383.1"/>
    </source>
</evidence>